<organism evidence="2 3">
    <name type="scientific">Corynebacterium pyruviciproducens</name>
    <dbReference type="NCBI Taxonomy" id="598660"/>
    <lineage>
        <taxon>Bacteria</taxon>
        <taxon>Bacillati</taxon>
        <taxon>Actinomycetota</taxon>
        <taxon>Actinomycetes</taxon>
        <taxon>Mycobacteriales</taxon>
        <taxon>Corynebacteriaceae</taxon>
        <taxon>Corynebacterium</taxon>
    </lineage>
</organism>
<name>A0AAF1BYE9_9CORY</name>
<dbReference type="AlphaFoldDB" id="A0AAF1BYE9"/>
<evidence type="ECO:0000313" key="2">
    <source>
        <dbReference type="EMBL" id="WOT01535.1"/>
    </source>
</evidence>
<gene>
    <name evidence="2" type="ORF">CYJ47_09690</name>
</gene>
<sequence>MASDYGDEAGGKLLDWMLRIGQEAGAEAMARSARELSERLAGIRGTIAGGRAEAIAADGVPTHAKLSLEELSGLPEYATIKEVVSDKLRAASVEHHIIPGEGRDWLLFKVEDAPEVDEAFRQLEQETGKAAERARERLSEIAERRQAPERLAERAERAREASKAHSQGLGRDRGPRQIEGLER</sequence>
<evidence type="ECO:0000313" key="3">
    <source>
        <dbReference type="Proteomes" id="UP000234560"/>
    </source>
</evidence>
<feature type="region of interest" description="Disordered" evidence="1">
    <location>
        <begin position="125"/>
        <end position="183"/>
    </location>
</feature>
<proteinExistence type="predicted"/>
<dbReference type="KEGG" id="cpyr:CYJ47_09690"/>
<feature type="compositionally biased region" description="Basic and acidic residues" evidence="1">
    <location>
        <begin position="125"/>
        <end position="163"/>
    </location>
</feature>
<dbReference type="RefSeq" id="WP_101677785.1">
    <property type="nucleotide sequence ID" value="NZ_CP136958.1"/>
</dbReference>
<feature type="compositionally biased region" description="Basic and acidic residues" evidence="1">
    <location>
        <begin position="170"/>
        <end position="183"/>
    </location>
</feature>
<accession>A0AAF1BYE9</accession>
<dbReference type="Proteomes" id="UP000234560">
    <property type="component" value="Chromosome"/>
</dbReference>
<evidence type="ECO:0000256" key="1">
    <source>
        <dbReference type="SAM" id="MobiDB-lite"/>
    </source>
</evidence>
<dbReference type="EMBL" id="CP136958">
    <property type="protein sequence ID" value="WOT01535.1"/>
    <property type="molecule type" value="Genomic_DNA"/>
</dbReference>
<reference evidence="2" key="1">
    <citation type="submission" date="2017-12" db="EMBL/GenBank/DDBJ databases">
        <authorList>
            <person name="Thomas-White K."/>
            <person name="Wolfe A.J."/>
        </authorList>
    </citation>
    <scope>NUCLEOTIDE SEQUENCE</scope>
    <source>
        <strain evidence="2">UMB0763</strain>
    </source>
</reference>
<protein>
    <submittedName>
        <fullName evidence="2">Uncharacterized protein</fullName>
    </submittedName>
</protein>
<reference evidence="2" key="2">
    <citation type="submission" date="2023-10" db="EMBL/GenBank/DDBJ databases">
        <authorList>
            <person name="Choi B."/>
        </authorList>
    </citation>
    <scope>NUCLEOTIDE SEQUENCE</scope>
    <source>
        <strain evidence="2">UMB0763</strain>
    </source>
</reference>